<organism evidence="11 12">
    <name type="scientific">Culicoidibacter larvae</name>
    <dbReference type="NCBI Taxonomy" id="2579976"/>
    <lineage>
        <taxon>Bacteria</taxon>
        <taxon>Bacillati</taxon>
        <taxon>Bacillota</taxon>
        <taxon>Culicoidibacteria</taxon>
        <taxon>Culicoidibacterales</taxon>
        <taxon>Culicoidibacteraceae</taxon>
        <taxon>Culicoidibacter</taxon>
    </lineage>
</organism>
<dbReference type="EMBL" id="VBWP01000001">
    <property type="protein sequence ID" value="TLG77209.1"/>
    <property type="molecule type" value="Genomic_DNA"/>
</dbReference>
<dbReference type="EC" id="2.7.13.3" evidence="3"/>
<name>A0A5R8QGP2_9FIRM</name>
<comment type="caution">
    <text evidence="11">The sequence shown here is derived from an EMBL/GenBank/DDBJ whole genome shotgun (WGS) entry which is preliminary data.</text>
</comment>
<protein>
    <recommendedName>
        <fullName evidence="3">histidine kinase</fullName>
        <ecNumber evidence="3">2.7.13.3</ecNumber>
    </recommendedName>
</protein>
<keyword evidence="9" id="KW-1133">Transmembrane helix</keyword>
<gene>
    <name evidence="11" type="ORF">FEZ08_00915</name>
</gene>
<dbReference type="InterPro" id="IPR003661">
    <property type="entry name" value="HisK_dim/P_dom"/>
</dbReference>
<dbReference type="GO" id="GO:0004721">
    <property type="term" value="F:phosphoprotein phosphatase activity"/>
    <property type="evidence" value="ECO:0007669"/>
    <property type="project" value="TreeGrafter"/>
</dbReference>
<feature type="coiled-coil region" evidence="8">
    <location>
        <begin position="217"/>
        <end position="244"/>
    </location>
</feature>
<evidence type="ECO:0000256" key="7">
    <source>
        <dbReference type="ARBA" id="ARBA00023012"/>
    </source>
</evidence>
<evidence type="ECO:0000256" key="9">
    <source>
        <dbReference type="SAM" id="Phobius"/>
    </source>
</evidence>
<keyword evidence="12" id="KW-1185">Reference proteome</keyword>
<dbReference type="Proteomes" id="UP000306912">
    <property type="component" value="Unassembled WGS sequence"/>
</dbReference>
<dbReference type="SMART" id="SM00387">
    <property type="entry name" value="HATPase_c"/>
    <property type="match status" value="1"/>
</dbReference>
<comment type="subcellular location">
    <subcellularLocation>
        <location evidence="2">Membrane</location>
    </subcellularLocation>
</comment>
<dbReference type="Gene3D" id="1.10.287.130">
    <property type="match status" value="1"/>
</dbReference>
<dbReference type="Pfam" id="PF02518">
    <property type="entry name" value="HATPase_c"/>
    <property type="match status" value="1"/>
</dbReference>
<dbReference type="InParanoid" id="A0A5R8QGP2"/>
<keyword evidence="4" id="KW-0597">Phosphoprotein</keyword>
<sequence>MSGQNNTGTFLQRHWRKLFYTGGGIYLLLVIAMGTLVLNVPAIYNQAEKEHVTGIQTEVQSILNQTTGEEMVNQLTVATSSDEFDLVIKQDGKIVFNSVNETNFSELRDSVKEGYTSYHSAFEYTANNNQHYQIWIAIYRLPAQDFFELLMAVLLAGVATLTVIMTFLVFMLYRRLILPIRQLQQNILNLREYRFSELEASRNSSYNELSTELTEFSEDLQDKMHTFDSNYTRLERELQVEQEKTVYQQQLATAIVHDLKTPINVAIIQTEQLQQKLPPEVSEDTLFAELLDTEHKLIGAVNEVLQVMNKPGDNKDELQLIDAVAMSKTVMKLFNKLFEKQQILASLDVPSKLMVTFRPIELKQILHNIISNACHYTDMGGEFELSLDQENELFVIRAYNDKADVSNIDFAHVFDLFYQVGEDDDGHGSGVGMYTIRSMVEAYHGTCSFEPFENGVLLTIKLPTSGGNGDA</sequence>
<dbReference type="InterPro" id="IPR036890">
    <property type="entry name" value="HATPase_C_sf"/>
</dbReference>
<dbReference type="PANTHER" id="PTHR45453:SF1">
    <property type="entry name" value="PHOSPHATE REGULON SENSOR PROTEIN PHOR"/>
    <property type="match status" value="1"/>
</dbReference>
<evidence type="ECO:0000256" key="2">
    <source>
        <dbReference type="ARBA" id="ARBA00004370"/>
    </source>
</evidence>
<dbReference type="GO" id="GO:0016036">
    <property type="term" value="P:cellular response to phosphate starvation"/>
    <property type="evidence" value="ECO:0007669"/>
    <property type="project" value="TreeGrafter"/>
</dbReference>
<evidence type="ECO:0000256" key="4">
    <source>
        <dbReference type="ARBA" id="ARBA00022553"/>
    </source>
</evidence>
<evidence type="ECO:0000256" key="8">
    <source>
        <dbReference type="SAM" id="Coils"/>
    </source>
</evidence>
<dbReference type="InterPro" id="IPR050351">
    <property type="entry name" value="BphY/WalK/GraS-like"/>
</dbReference>
<proteinExistence type="predicted"/>
<dbReference type="OrthoDB" id="9786919at2"/>
<accession>A0A5R8QGP2</accession>
<dbReference type="CDD" id="cd00082">
    <property type="entry name" value="HisKA"/>
    <property type="match status" value="1"/>
</dbReference>
<keyword evidence="6 11" id="KW-0418">Kinase</keyword>
<feature type="domain" description="Histidine kinase" evidence="10">
    <location>
        <begin position="254"/>
        <end position="466"/>
    </location>
</feature>
<dbReference type="InterPro" id="IPR036097">
    <property type="entry name" value="HisK_dim/P_sf"/>
</dbReference>
<keyword evidence="5" id="KW-0808">Transferase</keyword>
<feature type="transmembrane region" description="Helical" evidence="9">
    <location>
        <begin position="149"/>
        <end position="173"/>
    </location>
</feature>
<comment type="catalytic activity">
    <reaction evidence="1">
        <text>ATP + protein L-histidine = ADP + protein N-phospho-L-histidine.</text>
        <dbReference type="EC" id="2.7.13.3"/>
    </reaction>
</comment>
<dbReference type="InterPro" id="IPR003594">
    <property type="entry name" value="HATPase_dom"/>
</dbReference>
<dbReference type="Gene3D" id="3.30.565.10">
    <property type="entry name" value="Histidine kinase-like ATPase, C-terminal domain"/>
    <property type="match status" value="1"/>
</dbReference>
<dbReference type="AlphaFoldDB" id="A0A5R8QGP2"/>
<keyword evidence="9" id="KW-0472">Membrane</keyword>
<dbReference type="SUPFAM" id="SSF55874">
    <property type="entry name" value="ATPase domain of HSP90 chaperone/DNA topoisomerase II/histidine kinase"/>
    <property type="match status" value="1"/>
</dbReference>
<evidence type="ECO:0000256" key="3">
    <source>
        <dbReference type="ARBA" id="ARBA00012438"/>
    </source>
</evidence>
<dbReference type="RefSeq" id="WP_138189817.1">
    <property type="nucleotide sequence ID" value="NZ_VBWP01000001.1"/>
</dbReference>
<evidence type="ECO:0000313" key="12">
    <source>
        <dbReference type="Proteomes" id="UP000306912"/>
    </source>
</evidence>
<dbReference type="GO" id="GO:0005886">
    <property type="term" value="C:plasma membrane"/>
    <property type="evidence" value="ECO:0007669"/>
    <property type="project" value="TreeGrafter"/>
</dbReference>
<keyword evidence="7" id="KW-0902">Two-component regulatory system</keyword>
<keyword evidence="8" id="KW-0175">Coiled coil</keyword>
<dbReference type="GO" id="GO:0000155">
    <property type="term" value="F:phosphorelay sensor kinase activity"/>
    <property type="evidence" value="ECO:0007669"/>
    <property type="project" value="InterPro"/>
</dbReference>
<dbReference type="PANTHER" id="PTHR45453">
    <property type="entry name" value="PHOSPHATE REGULON SENSOR PROTEIN PHOR"/>
    <property type="match status" value="1"/>
</dbReference>
<evidence type="ECO:0000259" key="10">
    <source>
        <dbReference type="PROSITE" id="PS50109"/>
    </source>
</evidence>
<feature type="transmembrane region" description="Helical" evidence="9">
    <location>
        <begin position="18"/>
        <end position="44"/>
    </location>
</feature>
<evidence type="ECO:0000256" key="1">
    <source>
        <dbReference type="ARBA" id="ARBA00000085"/>
    </source>
</evidence>
<dbReference type="InterPro" id="IPR005467">
    <property type="entry name" value="His_kinase_dom"/>
</dbReference>
<evidence type="ECO:0000313" key="11">
    <source>
        <dbReference type="EMBL" id="TLG77209.1"/>
    </source>
</evidence>
<dbReference type="PROSITE" id="PS50109">
    <property type="entry name" value="HIS_KIN"/>
    <property type="match status" value="1"/>
</dbReference>
<evidence type="ECO:0000256" key="5">
    <source>
        <dbReference type="ARBA" id="ARBA00022679"/>
    </source>
</evidence>
<keyword evidence="9" id="KW-0812">Transmembrane</keyword>
<evidence type="ECO:0000256" key="6">
    <source>
        <dbReference type="ARBA" id="ARBA00022777"/>
    </source>
</evidence>
<reference evidence="11 12" key="1">
    <citation type="submission" date="2019-05" db="EMBL/GenBank/DDBJ databases">
        <title>Culicoidintestinum kansasii gen. nov., sp. nov. from the gastrointestinal tract of the biting midge, Culicoides sonorensis.</title>
        <authorList>
            <person name="Neupane S."/>
            <person name="Ghosh A."/>
            <person name="Gunther S."/>
            <person name="Martin K."/>
            <person name="Zurek L."/>
        </authorList>
    </citation>
    <scope>NUCLEOTIDE SEQUENCE [LARGE SCALE GENOMIC DNA]</scope>
    <source>
        <strain evidence="11 12">CS-1</strain>
    </source>
</reference>
<dbReference type="SUPFAM" id="SSF47384">
    <property type="entry name" value="Homodimeric domain of signal transducing histidine kinase"/>
    <property type="match status" value="1"/>
</dbReference>